<reference evidence="2 3" key="1">
    <citation type="journal article" date="2019" name="Commun. Biol.">
        <title>The bagworm genome reveals a unique fibroin gene that provides high tensile strength.</title>
        <authorList>
            <person name="Kono N."/>
            <person name="Nakamura H."/>
            <person name="Ohtoshi R."/>
            <person name="Tomita M."/>
            <person name="Numata K."/>
            <person name="Arakawa K."/>
        </authorList>
    </citation>
    <scope>NUCLEOTIDE SEQUENCE [LARGE SCALE GENOMIC DNA]</scope>
</reference>
<dbReference type="SMART" id="SM00234">
    <property type="entry name" value="START"/>
    <property type="match status" value="1"/>
</dbReference>
<dbReference type="InterPro" id="IPR002913">
    <property type="entry name" value="START_lipid-bd_dom"/>
</dbReference>
<dbReference type="GO" id="GO:0030301">
    <property type="term" value="P:cholesterol transport"/>
    <property type="evidence" value="ECO:0007669"/>
    <property type="project" value="TreeGrafter"/>
</dbReference>
<dbReference type="Gene3D" id="3.30.530.20">
    <property type="match status" value="1"/>
</dbReference>
<dbReference type="PROSITE" id="PS50848">
    <property type="entry name" value="START"/>
    <property type="match status" value="1"/>
</dbReference>
<keyword evidence="3" id="KW-1185">Reference proteome</keyword>
<dbReference type="GO" id="GO:0015485">
    <property type="term" value="F:cholesterol binding"/>
    <property type="evidence" value="ECO:0007669"/>
    <property type="project" value="TreeGrafter"/>
</dbReference>
<dbReference type="STRING" id="151549.A0A4C1WDV8"/>
<evidence type="ECO:0000259" key="1">
    <source>
        <dbReference type="PROSITE" id="PS50848"/>
    </source>
</evidence>
<dbReference type="GO" id="GO:0140284">
    <property type="term" value="C:endoplasmic reticulum-endosome membrane contact site"/>
    <property type="evidence" value="ECO:0007669"/>
    <property type="project" value="TreeGrafter"/>
</dbReference>
<dbReference type="PANTHER" id="PTHR46121:SF1">
    <property type="entry name" value="STARD3 N-TERMINAL-LIKE PROTEIN"/>
    <property type="match status" value="1"/>
</dbReference>
<evidence type="ECO:0000313" key="2">
    <source>
        <dbReference type="EMBL" id="GBP49243.1"/>
    </source>
</evidence>
<dbReference type="GO" id="GO:0031902">
    <property type="term" value="C:late endosome membrane"/>
    <property type="evidence" value="ECO:0007669"/>
    <property type="project" value="TreeGrafter"/>
</dbReference>
<dbReference type="EMBL" id="BGZK01000540">
    <property type="protein sequence ID" value="GBP49243.1"/>
    <property type="molecule type" value="Genomic_DNA"/>
</dbReference>
<protein>
    <submittedName>
        <fullName evidence="2">StAR-related lipid transfer protein 3</fullName>
    </submittedName>
</protein>
<dbReference type="Pfam" id="PF01852">
    <property type="entry name" value="START"/>
    <property type="match status" value="1"/>
</dbReference>
<comment type="caution">
    <text evidence="2">The sequence shown here is derived from an EMBL/GenBank/DDBJ whole genome shotgun (WGS) entry which is preliminary data.</text>
</comment>
<organism evidence="2 3">
    <name type="scientific">Eumeta variegata</name>
    <name type="common">Bagworm moth</name>
    <name type="synonym">Eumeta japonica</name>
    <dbReference type="NCBI Taxonomy" id="151549"/>
    <lineage>
        <taxon>Eukaryota</taxon>
        <taxon>Metazoa</taxon>
        <taxon>Ecdysozoa</taxon>
        <taxon>Arthropoda</taxon>
        <taxon>Hexapoda</taxon>
        <taxon>Insecta</taxon>
        <taxon>Pterygota</taxon>
        <taxon>Neoptera</taxon>
        <taxon>Endopterygota</taxon>
        <taxon>Lepidoptera</taxon>
        <taxon>Glossata</taxon>
        <taxon>Ditrysia</taxon>
        <taxon>Tineoidea</taxon>
        <taxon>Psychidae</taxon>
        <taxon>Oiketicinae</taxon>
        <taxon>Eumeta</taxon>
    </lineage>
</organism>
<dbReference type="GO" id="GO:0099044">
    <property type="term" value="P:vesicle tethering to endoplasmic reticulum"/>
    <property type="evidence" value="ECO:0007669"/>
    <property type="project" value="TreeGrafter"/>
</dbReference>
<dbReference type="InterPro" id="IPR023393">
    <property type="entry name" value="START-like_dom_sf"/>
</dbReference>
<dbReference type="OrthoDB" id="74575at2759"/>
<sequence>MKINSRVIHAIDRRLLSVVIREKVPGVSGWAKPTQIDEYMAKAEESVHVAWKVMSRSDWKMEKRGAVRGDVVETLQLEGYGKVYKFTGIVDCPAKFLFAEFRDNLTRLPEWNPTILKTELIKVVGPGVDLSYQVTAGGGRGVVAPRDFVILRRTAALANDGAVVPTDGEPYAFITSGVSVEVPGYPPLKEYVRGQNKIGCWIMKPTVVKTSSGRLEEKCTFHWIMCCDLKGKIPQFVLDTAFATVMMDYMVHVRQFAAASKSKGLF</sequence>
<name>A0A4C1WDV8_EUMVA</name>
<dbReference type="GO" id="GO:0005765">
    <property type="term" value="C:lysosomal membrane"/>
    <property type="evidence" value="ECO:0007669"/>
    <property type="project" value="TreeGrafter"/>
</dbReference>
<dbReference type="AlphaFoldDB" id="A0A4C1WDV8"/>
<accession>A0A4C1WDV8</accession>
<evidence type="ECO:0000313" key="3">
    <source>
        <dbReference type="Proteomes" id="UP000299102"/>
    </source>
</evidence>
<feature type="domain" description="START" evidence="1">
    <location>
        <begin position="59"/>
        <end position="262"/>
    </location>
</feature>
<dbReference type="Proteomes" id="UP000299102">
    <property type="component" value="Unassembled WGS sequence"/>
</dbReference>
<dbReference type="SUPFAM" id="SSF55961">
    <property type="entry name" value="Bet v1-like"/>
    <property type="match status" value="1"/>
</dbReference>
<proteinExistence type="predicted"/>
<dbReference type="InterPro" id="IPR051869">
    <property type="entry name" value="STARD3"/>
</dbReference>
<gene>
    <name evidence="2" type="primary">stard3</name>
    <name evidence="2" type="ORF">EVAR_96551_1</name>
</gene>
<dbReference type="GO" id="GO:0005789">
    <property type="term" value="C:endoplasmic reticulum membrane"/>
    <property type="evidence" value="ECO:0007669"/>
    <property type="project" value="TreeGrafter"/>
</dbReference>
<dbReference type="PANTHER" id="PTHR46121">
    <property type="entry name" value="STEROIDOGENIC ACUTE REGULATORY PROTEIN-LIKE"/>
    <property type="match status" value="1"/>
</dbReference>